<keyword evidence="4 5" id="KW-0472">Membrane</keyword>
<evidence type="ECO:0000256" key="2">
    <source>
        <dbReference type="ARBA" id="ARBA00022692"/>
    </source>
</evidence>
<feature type="transmembrane region" description="Helical" evidence="5">
    <location>
        <begin position="315"/>
        <end position="335"/>
    </location>
</feature>
<evidence type="ECO:0000256" key="3">
    <source>
        <dbReference type="ARBA" id="ARBA00022989"/>
    </source>
</evidence>
<feature type="transmembrane region" description="Helical" evidence="5">
    <location>
        <begin position="148"/>
        <end position="166"/>
    </location>
</feature>
<evidence type="ECO:0000256" key="1">
    <source>
        <dbReference type="ARBA" id="ARBA00004141"/>
    </source>
</evidence>
<evidence type="ECO:0000259" key="6">
    <source>
        <dbReference type="Pfam" id="PF04932"/>
    </source>
</evidence>
<dbReference type="RefSeq" id="WP_214362714.1">
    <property type="nucleotide sequence ID" value="NZ_JAEKFT010000020.1"/>
</dbReference>
<proteinExistence type="predicted"/>
<dbReference type="GO" id="GO:0016874">
    <property type="term" value="F:ligase activity"/>
    <property type="evidence" value="ECO:0007669"/>
    <property type="project" value="UniProtKB-KW"/>
</dbReference>
<gene>
    <name evidence="7" type="ORF">I8J34_16395</name>
</gene>
<feature type="transmembrane region" description="Helical" evidence="5">
    <location>
        <begin position="178"/>
        <end position="197"/>
    </location>
</feature>
<keyword evidence="2 5" id="KW-0812">Transmembrane</keyword>
<feature type="transmembrane region" description="Helical" evidence="5">
    <location>
        <begin position="204"/>
        <end position="226"/>
    </location>
</feature>
<comment type="subcellular location">
    <subcellularLocation>
        <location evidence="1">Membrane</location>
        <topology evidence="1">Multi-pass membrane protein</topology>
    </subcellularLocation>
</comment>
<dbReference type="PANTHER" id="PTHR37422:SF13">
    <property type="entry name" value="LIPOPOLYSACCHARIDE BIOSYNTHESIS PROTEIN PA4999-RELATED"/>
    <property type="match status" value="1"/>
</dbReference>
<feature type="transmembrane region" description="Helical" evidence="5">
    <location>
        <begin position="114"/>
        <end position="136"/>
    </location>
</feature>
<accession>A0A944DEB3</accession>
<feature type="transmembrane region" description="Helical" evidence="5">
    <location>
        <begin position="83"/>
        <end position="102"/>
    </location>
</feature>
<dbReference type="AlphaFoldDB" id="A0A944DEB3"/>
<feature type="domain" description="O-antigen ligase-related" evidence="6">
    <location>
        <begin position="300"/>
        <end position="443"/>
    </location>
</feature>
<feature type="transmembrane region" description="Helical" evidence="5">
    <location>
        <begin position="289"/>
        <end position="309"/>
    </location>
</feature>
<feature type="transmembrane region" description="Helical" evidence="5">
    <location>
        <begin position="347"/>
        <end position="366"/>
    </location>
</feature>
<feature type="transmembrane region" description="Helical" evidence="5">
    <location>
        <begin position="52"/>
        <end position="71"/>
    </location>
</feature>
<dbReference type="InterPro" id="IPR051533">
    <property type="entry name" value="WaaL-like"/>
</dbReference>
<feature type="transmembrane region" description="Helical" evidence="5">
    <location>
        <begin position="436"/>
        <end position="458"/>
    </location>
</feature>
<sequence length="525" mass="57171">MPSMMSRPSVRGGDWEAVRSPFVGGKVVNFFVILSFVVLAVVSAVLISMGFFQILIVPLGFVACIFFAAYIGRDQAESKFRRLAILSCLLYIISSIVWPRYVAVWLPGLPSINVQRIAGVLFVAMVLWGAVASRWFRAEVGWSMRSHRVFWIFLMLFVLFRTVSAAGSENVASSAYQLVNEMVVHVIAVLLGVILGSDWRLSKLFMKIVSVGFVVCFFVAIVEFYIGRNVFSSFVDPSNAYVQWALSEKARGGSYRVQSTFGHPLTFAEFASVGAGASIFIASQWKKSLFRWFGGAVFGVMGIAMVIFAGSRAGYGAVAVVASLLVVAPLANAIFRKRLSLTASVGWCFALIAICTALSFTAMLVYDYAFGEKAYSASNSARAIMLERGVAKTMDSPILGYGVGMAADLVGTPSGTGVSNYTVDSLYISYMVDSGFFAVMLFFAMSVSIVFGAFRLAFVGGSDYWLFWFVVGAAVLSMLIFKLVLSLHDNNYILFSLMGLTVARISGSRDEFNRPPATSKPALMA</sequence>
<dbReference type="GO" id="GO:0016020">
    <property type="term" value="C:membrane"/>
    <property type="evidence" value="ECO:0007669"/>
    <property type="project" value="UniProtKB-SubCell"/>
</dbReference>
<protein>
    <submittedName>
        <fullName evidence="7">O-antigen ligase family protein</fullName>
    </submittedName>
</protein>
<dbReference type="Proteomes" id="UP000694660">
    <property type="component" value="Unassembled WGS sequence"/>
</dbReference>
<dbReference type="PANTHER" id="PTHR37422">
    <property type="entry name" value="TEICHURONIC ACID BIOSYNTHESIS PROTEIN TUAE"/>
    <property type="match status" value="1"/>
</dbReference>
<keyword evidence="3 5" id="KW-1133">Transmembrane helix</keyword>
<feature type="transmembrane region" description="Helical" evidence="5">
    <location>
        <begin position="27"/>
        <end position="46"/>
    </location>
</feature>
<feature type="transmembrane region" description="Helical" evidence="5">
    <location>
        <begin position="465"/>
        <end position="485"/>
    </location>
</feature>
<evidence type="ECO:0000313" key="7">
    <source>
        <dbReference type="EMBL" id="MBT0962762.1"/>
    </source>
</evidence>
<dbReference type="Pfam" id="PF04932">
    <property type="entry name" value="Wzy_C"/>
    <property type="match status" value="1"/>
</dbReference>
<dbReference type="InterPro" id="IPR007016">
    <property type="entry name" value="O-antigen_ligase-rel_domated"/>
</dbReference>
<evidence type="ECO:0000256" key="4">
    <source>
        <dbReference type="ARBA" id="ARBA00023136"/>
    </source>
</evidence>
<evidence type="ECO:0000313" key="8">
    <source>
        <dbReference type="Proteomes" id="UP000694660"/>
    </source>
</evidence>
<name>A0A944DEB3_DENI1</name>
<feature type="transmembrane region" description="Helical" evidence="5">
    <location>
        <begin position="261"/>
        <end position="282"/>
    </location>
</feature>
<keyword evidence="7" id="KW-0436">Ligase</keyword>
<organism evidence="7 8">
    <name type="scientific">Denitromonas iodatirespirans</name>
    <dbReference type="NCBI Taxonomy" id="2795389"/>
    <lineage>
        <taxon>Bacteria</taxon>
        <taxon>Pseudomonadati</taxon>
        <taxon>Pseudomonadota</taxon>
        <taxon>Betaproteobacteria</taxon>
        <taxon>Rhodocyclales</taxon>
        <taxon>Zoogloeaceae</taxon>
        <taxon>Denitromonas</taxon>
    </lineage>
</organism>
<evidence type="ECO:0000256" key="5">
    <source>
        <dbReference type="SAM" id="Phobius"/>
    </source>
</evidence>
<comment type="caution">
    <text evidence="7">The sequence shown here is derived from an EMBL/GenBank/DDBJ whole genome shotgun (WGS) entry which is preliminary data.</text>
</comment>
<dbReference type="EMBL" id="JAEKFT010000020">
    <property type="protein sequence ID" value="MBT0962762.1"/>
    <property type="molecule type" value="Genomic_DNA"/>
</dbReference>
<keyword evidence="8" id="KW-1185">Reference proteome</keyword>
<reference evidence="8" key="1">
    <citation type="journal article" date="2022" name="ISME J.">
        <title>Genetic and phylogenetic analysis of dissimilatory iodate-reducing bacteria identifies potential niches across the world's oceans.</title>
        <authorList>
            <person name="Reyes-Umana V."/>
            <person name="Henning Z."/>
            <person name="Lee K."/>
            <person name="Barnum T.P."/>
            <person name="Coates J.D."/>
        </authorList>
    </citation>
    <scope>NUCLEOTIDE SEQUENCE [LARGE SCALE GENOMIC DNA]</scope>
    <source>
        <strain evidence="8">IR12</strain>
    </source>
</reference>